<reference evidence="1 2" key="1">
    <citation type="submission" date="2013-02" db="EMBL/GenBank/DDBJ databases">
        <title>The Genome Sequence of Enterococcus pallens BAA-351.</title>
        <authorList>
            <consortium name="The Broad Institute Genome Sequencing Platform"/>
            <consortium name="The Broad Institute Genome Sequencing Center for Infectious Disease"/>
            <person name="Earl A.M."/>
            <person name="Gilmore M.S."/>
            <person name="Lebreton F."/>
            <person name="Walker B."/>
            <person name="Young S.K."/>
            <person name="Zeng Q."/>
            <person name="Gargeya S."/>
            <person name="Fitzgerald M."/>
            <person name="Haas B."/>
            <person name="Abouelleil A."/>
            <person name="Alvarado L."/>
            <person name="Arachchi H.M."/>
            <person name="Berlin A.M."/>
            <person name="Chapman S.B."/>
            <person name="Dewar J."/>
            <person name="Goldberg J."/>
            <person name="Griggs A."/>
            <person name="Gujja S."/>
            <person name="Hansen M."/>
            <person name="Howarth C."/>
            <person name="Imamovic A."/>
            <person name="Larimer J."/>
            <person name="McCowan C."/>
            <person name="Murphy C."/>
            <person name="Neiman D."/>
            <person name="Pearson M."/>
            <person name="Priest M."/>
            <person name="Roberts A."/>
            <person name="Saif S."/>
            <person name="Shea T."/>
            <person name="Sisk P."/>
            <person name="Sykes S."/>
            <person name="Wortman J."/>
            <person name="Nusbaum C."/>
            <person name="Birren B."/>
        </authorList>
    </citation>
    <scope>NUCLEOTIDE SEQUENCE [LARGE SCALE GENOMIC DNA]</scope>
    <source>
        <strain evidence="1 2">ATCC BAA-351</strain>
    </source>
</reference>
<evidence type="ECO:0000313" key="2">
    <source>
        <dbReference type="Proteomes" id="UP000013782"/>
    </source>
</evidence>
<dbReference type="HOGENOM" id="CLU_1783865_0_0_9"/>
<protein>
    <recommendedName>
        <fullName evidence="3">Preprotein translocase subunit SecB</fullName>
    </recommendedName>
</protein>
<dbReference type="Proteomes" id="UP000013782">
    <property type="component" value="Unassembled WGS sequence"/>
</dbReference>
<proteinExistence type="predicted"/>
<keyword evidence="2" id="KW-1185">Reference proteome</keyword>
<sequence>MLKEITNISLKQFSIEDKEVINDSDNIKLTIIGESNLNKLVQFSEDKNVYSTNVWFKMAVLEQKLTEEETKNFDDSDSRLYVSLNCIFKVDFVYEGLDINDEVSKNNLAKEVGRYTGPYIREVVANMFNRTLFPVPPIPLEFFDELEVVE</sequence>
<comment type="caution">
    <text evidence="1">The sequence shown here is derived from an EMBL/GenBank/DDBJ whole genome shotgun (WGS) entry which is preliminary data.</text>
</comment>
<accession>R2RTM9</accession>
<dbReference type="PATRIC" id="fig|1158607.3.peg.5105"/>
<dbReference type="RefSeq" id="WP_010760048.1">
    <property type="nucleotide sequence ID" value="NZ_ASWD01000003.1"/>
</dbReference>
<gene>
    <name evidence="1" type="ORF">UAU_05125</name>
</gene>
<organism evidence="1 2">
    <name type="scientific">Enterococcus pallens ATCC BAA-351</name>
    <dbReference type="NCBI Taxonomy" id="1158607"/>
    <lineage>
        <taxon>Bacteria</taxon>
        <taxon>Bacillati</taxon>
        <taxon>Bacillota</taxon>
        <taxon>Bacilli</taxon>
        <taxon>Lactobacillales</taxon>
        <taxon>Enterococcaceae</taxon>
        <taxon>Enterococcus</taxon>
    </lineage>
</organism>
<evidence type="ECO:0008006" key="3">
    <source>
        <dbReference type="Google" id="ProtNLM"/>
    </source>
</evidence>
<dbReference type="STRING" id="160454.RV10_GL003342"/>
<name>R2RTM9_9ENTE</name>
<evidence type="ECO:0000313" key="1">
    <source>
        <dbReference type="EMBL" id="EOH86680.1"/>
    </source>
</evidence>
<dbReference type="AlphaFoldDB" id="R2RTM9"/>
<dbReference type="EMBL" id="AJAQ01000050">
    <property type="protein sequence ID" value="EOH86680.1"/>
    <property type="molecule type" value="Genomic_DNA"/>
</dbReference>
<dbReference type="OrthoDB" id="10017648at2"/>